<protein>
    <recommendedName>
        <fullName evidence="5">NAC domain-containing protein</fullName>
    </recommendedName>
</protein>
<proteinExistence type="predicted"/>
<keyword evidence="3" id="KW-0804">Transcription</keyword>
<dbReference type="GO" id="GO:0003677">
    <property type="term" value="F:DNA binding"/>
    <property type="evidence" value="ECO:0007669"/>
    <property type="project" value="UniProtKB-KW"/>
</dbReference>
<evidence type="ECO:0000313" key="7">
    <source>
        <dbReference type="Proteomes" id="UP000834106"/>
    </source>
</evidence>
<name>A0AAD1YW73_9LAMI</name>
<evidence type="ECO:0000313" key="6">
    <source>
        <dbReference type="EMBL" id="CAI9758519.1"/>
    </source>
</evidence>
<evidence type="ECO:0000256" key="3">
    <source>
        <dbReference type="ARBA" id="ARBA00023163"/>
    </source>
</evidence>
<dbReference type="InterPro" id="IPR036093">
    <property type="entry name" value="NAC_dom_sf"/>
</dbReference>
<keyword evidence="2" id="KW-0238">DNA-binding</keyword>
<dbReference type="SUPFAM" id="SSF101941">
    <property type="entry name" value="NAC domain"/>
    <property type="match status" value="1"/>
</dbReference>
<reference evidence="6" key="1">
    <citation type="submission" date="2023-05" db="EMBL/GenBank/DDBJ databases">
        <authorList>
            <person name="Huff M."/>
        </authorList>
    </citation>
    <scope>NUCLEOTIDE SEQUENCE</scope>
</reference>
<dbReference type="AlphaFoldDB" id="A0AAD1YW73"/>
<evidence type="ECO:0000259" key="5">
    <source>
        <dbReference type="PROSITE" id="PS51005"/>
    </source>
</evidence>
<feature type="domain" description="NAC" evidence="5">
    <location>
        <begin position="19"/>
        <end position="173"/>
    </location>
</feature>
<keyword evidence="7" id="KW-1185">Reference proteome</keyword>
<evidence type="ECO:0000256" key="4">
    <source>
        <dbReference type="ARBA" id="ARBA00023242"/>
    </source>
</evidence>
<dbReference type="Pfam" id="PF02365">
    <property type="entry name" value="NAM"/>
    <property type="match status" value="1"/>
</dbReference>
<dbReference type="PANTHER" id="PTHR31719:SF130">
    <property type="entry name" value="NAC DOMAIN-CONTAINING PROTEIN 18"/>
    <property type="match status" value="1"/>
</dbReference>
<evidence type="ECO:0000256" key="2">
    <source>
        <dbReference type="ARBA" id="ARBA00023125"/>
    </source>
</evidence>
<keyword evidence="1" id="KW-0805">Transcription regulation</keyword>
<dbReference type="InterPro" id="IPR003441">
    <property type="entry name" value="NAC-dom"/>
</dbReference>
<dbReference type="GO" id="GO:0006355">
    <property type="term" value="P:regulation of DNA-templated transcription"/>
    <property type="evidence" value="ECO:0007669"/>
    <property type="project" value="InterPro"/>
</dbReference>
<dbReference type="EMBL" id="OU503038">
    <property type="protein sequence ID" value="CAI9758519.1"/>
    <property type="molecule type" value="Genomic_DNA"/>
</dbReference>
<dbReference type="PROSITE" id="PS51005">
    <property type="entry name" value="NAC"/>
    <property type="match status" value="1"/>
</dbReference>
<keyword evidence="4" id="KW-0539">Nucleus</keyword>
<dbReference type="Gene3D" id="2.170.150.80">
    <property type="entry name" value="NAC domain"/>
    <property type="match status" value="1"/>
</dbReference>
<accession>A0AAD1YW73</accession>
<organism evidence="6 7">
    <name type="scientific">Fraxinus pennsylvanica</name>
    <dbReference type="NCBI Taxonomy" id="56036"/>
    <lineage>
        <taxon>Eukaryota</taxon>
        <taxon>Viridiplantae</taxon>
        <taxon>Streptophyta</taxon>
        <taxon>Embryophyta</taxon>
        <taxon>Tracheophyta</taxon>
        <taxon>Spermatophyta</taxon>
        <taxon>Magnoliopsida</taxon>
        <taxon>eudicotyledons</taxon>
        <taxon>Gunneridae</taxon>
        <taxon>Pentapetalae</taxon>
        <taxon>asterids</taxon>
        <taxon>lamiids</taxon>
        <taxon>Lamiales</taxon>
        <taxon>Oleaceae</taxon>
        <taxon>Oleeae</taxon>
        <taxon>Fraxinus</taxon>
    </lineage>
</organism>
<evidence type="ECO:0000256" key="1">
    <source>
        <dbReference type="ARBA" id="ARBA00023015"/>
    </source>
</evidence>
<gene>
    <name evidence="6" type="ORF">FPE_LOCUS5949</name>
</gene>
<dbReference type="Proteomes" id="UP000834106">
    <property type="component" value="Chromosome 3"/>
</dbReference>
<dbReference type="PANTHER" id="PTHR31719">
    <property type="entry name" value="NAC TRANSCRIPTION FACTOR 56"/>
    <property type="match status" value="1"/>
</dbReference>
<sequence length="235" mass="26467">MEKTNAGVGDGNGGGNIKLPIGFRFRPTDEEVLLHYLIRKIYSLPLPATVITQLDVFNFNPWDLPGDLKEKRYFFSKRNRNVMNKCSSFSAGFGYWKATGQDSQIVAPGTNRVIGMKKSLVFYEGNYYRGRGIKTQWAMYQYCILASLITPRLTHQKLTLEVGDWVVCCIYQQQGKRKAKSLGINNTTKKRRNSECISSIILRMGEDTDMGSSQCSSGITEISCADDLYLEASSH</sequence>